<dbReference type="GO" id="GO:0005829">
    <property type="term" value="C:cytosol"/>
    <property type="evidence" value="ECO:0007669"/>
    <property type="project" value="TreeGrafter"/>
</dbReference>
<reference evidence="6" key="2">
    <citation type="submission" date="2017-09" db="EMBL/GenBank/DDBJ databases">
        <title>FDA dAtabase for Regulatory Grade micrObial Sequences (FDA-ARGOS): Supporting development and validation of Infectious Disease Dx tests.</title>
        <authorList>
            <person name="Minogue T."/>
            <person name="Wolcott M."/>
            <person name="Wasieloski L."/>
            <person name="Aguilar W."/>
            <person name="Moore D."/>
            <person name="Tallon L."/>
            <person name="Sadzewicz L."/>
            <person name="Ott S."/>
            <person name="Zhao X."/>
            <person name="Nagaraj S."/>
            <person name="Vavikolanu K."/>
            <person name="Aluvathingal J."/>
            <person name="Nadendla S."/>
            <person name="Sichtig H."/>
        </authorList>
    </citation>
    <scope>NUCLEOTIDE SEQUENCE [LARGE SCALE GENOMIC DNA]</scope>
    <source>
        <strain evidence="6">FDAARGOS_390</strain>
    </source>
</reference>
<sequence>MSIKFIVAIISTSAQHAEDVERALERAVPEVRKESGCLQYDLHRDQTRPGRFVMIERWRDAEALKAHGEAAAFKALSEVLSTRATLDIADLAAVV</sequence>
<dbReference type="InterPro" id="IPR007138">
    <property type="entry name" value="ABM_dom"/>
</dbReference>
<dbReference type="Proteomes" id="UP000029590">
    <property type="component" value="Unassembled WGS sequence"/>
</dbReference>
<accession>A0A095WEX2</accession>
<dbReference type="Gene3D" id="3.30.70.100">
    <property type="match status" value="1"/>
</dbReference>
<gene>
    <name evidence="3" type="ORF">CRM94_03095</name>
    <name evidence="2" type="ORF">DM48_908</name>
    <name evidence="4" type="ORF">NYZ96_25330</name>
</gene>
<dbReference type="InterPro" id="IPR050744">
    <property type="entry name" value="AI-2_Isomerase_LsrG"/>
</dbReference>
<keyword evidence="3" id="KW-0560">Oxidoreductase</keyword>
<protein>
    <submittedName>
        <fullName evidence="2 3">Antibiotic biosynthesis monooxygenase</fullName>
    </submittedName>
</protein>
<evidence type="ECO:0000259" key="1">
    <source>
        <dbReference type="PROSITE" id="PS51725"/>
    </source>
</evidence>
<organism evidence="3 6">
    <name type="scientific">Burkholderia gladioli</name>
    <name type="common">Pseudomonas marginata</name>
    <name type="synonym">Phytomonas marginata</name>
    <dbReference type="NCBI Taxonomy" id="28095"/>
    <lineage>
        <taxon>Bacteria</taxon>
        <taxon>Pseudomonadati</taxon>
        <taxon>Pseudomonadota</taxon>
        <taxon>Betaproteobacteria</taxon>
        <taxon>Burkholderiales</taxon>
        <taxon>Burkholderiaceae</taxon>
        <taxon>Burkholderia</taxon>
    </lineage>
</organism>
<evidence type="ECO:0000313" key="2">
    <source>
        <dbReference type="EMBL" id="KGC13211.1"/>
    </source>
</evidence>
<reference evidence="2 5" key="1">
    <citation type="submission" date="2014-04" db="EMBL/GenBank/DDBJ databases">
        <authorList>
            <person name="Bishop-Lilly K.A."/>
            <person name="Broomall S.M."/>
            <person name="Chain P.S."/>
            <person name="Chertkov O."/>
            <person name="Coyne S.R."/>
            <person name="Daligault H.E."/>
            <person name="Davenport K.W."/>
            <person name="Erkkila T."/>
            <person name="Frey K.G."/>
            <person name="Gibbons H.S."/>
            <person name="Gu W."/>
            <person name="Jaissle J."/>
            <person name="Johnson S.L."/>
            <person name="Koroleva G.I."/>
            <person name="Ladner J.T."/>
            <person name="Lo C.-C."/>
            <person name="Minogue T.D."/>
            <person name="Munk C."/>
            <person name="Palacios G.F."/>
            <person name="Redden C.L."/>
            <person name="Rosenzweig C.N."/>
            <person name="Scholz M.B."/>
            <person name="Teshima H."/>
            <person name="Xu Y."/>
        </authorList>
    </citation>
    <scope>NUCLEOTIDE SEQUENCE [LARGE SCALE GENOMIC DNA]</scope>
    <source>
        <strain evidence="5">gladioli</strain>
        <strain evidence="2">Gladioli</strain>
    </source>
</reference>
<name>A0A095WEX2_BURGA</name>
<dbReference type="OrthoDB" id="9812192at2"/>
<dbReference type="EMBL" id="PDDY01000001">
    <property type="protein sequence ID" value="PEH41225.1"/>
    <property type="molecule type" value="Genomic_DNA"/>
</dbReference>
<dbReference type="PROSITE" id="PS51725">
    <property type="entry name" value="ABM"/>
    <property type="match status" value="1"/>
</dbReference>
<keyword evidence="3" id="KW-0503">Monooxygenase</keyword>
<evidence type="ECO:0000313" key="6">
    <source>
        <dbReference type="Proteomes" id="UP000220629"/>
    </source>
</evidence>
<dbReference type="EMBL" id="JPGG01000016">
    <property type="protein sequence ID" value="KGC13211.1"/>
    <property type="molecule type" value="Genomic_DNA"/>
</dbReference>
<evidence type="ECO:0000313" key="4">
    <source>
        <dbReference type="EMBL" id="UWX74835.1"/>
    </source>
</evidence>
<dbReference type="PANTHER" id="PTHR33336">
    <property type="entry name" value="QUINOL MONOOXYGENASE YGIN-RELATED"/>
    <property type="match status" value="1"/>
</dbReference>
<reference evidence="3" key="3">
    <citation type="submission" date="2017-09" db="EMBL/GenBank/DDBJ databases">
        <title>FDA dAtabase for Regulatory Grade micrObial Sequences (FDA-ARGOS): Supporting development and validation of Infectious Disease Dx tests.</title>
        <authorList>
            <person name="Minogue T."/>
            <person name="Wolcott M."/>
            <person name="Wasieloski L."/>
            <person name="Aguilar W."/>
            <person name="Moore D."/>
            <person name="Tallon L.J."/>
            <person name="Sadzewicz L."/>
            <person name="Ott S."/>
            <person name="Zhao X."/>
            <person name="Nagaraj S."/>
            <person name="Vavikolanu K."/>
            <person name="Aluvathingal J."/>
            <person name="Nadendla S."/>
            <person name="Sichtig H."/>
        </authorList>
    </citation>
    <scope>NUCLEOTIDE SEQUENCE</scope>
    <source>
        <strain evidence="3">FDAARGOS_390</strain>
    </source>
</reference>
<dbReference type="AlphaFoldDB" id="A0A095WEX2"/>
<reference evidence="4" key="4">
    <citation type="submission" date="2022-09" db="EMBL/GenBank/DDBJ databases">
        <title>Genomic of Burkholderia gladioli.</title>
        <authorList>
            <person name="Wu H."/>
        </authorList>
    </citation>
    <scope>NUCLEOTIDE SEQUENCE</scope>
    <source>
        <strain evidence="4">ZN-S4</strain>
    </source>
</reference>
<dbReference type="Proteomes" id="UP000220629">
    <property type="component" value="Unassembled WGS sequence"/>
</dbReference>
<dbReference type="KEGG" id="bgo:BM43_6859"/>
<dbReference type="Pfam" id="PF03992">
    <property type="entry name" value="ABM"/>
    <property type="match status" value="1"/>
</dbReference>
<accession>A0A095F689</accession>
<dbReference type="RefSeq" id="WP_036028244.1">
    <property type="nucleotide sequence ID" value="NZ_CADEPO010000007.1"/>
</dbReference>
<dbReference type="GO" id="GO:0004497">
    <property type="term" value="F:monooxygenase activity"/>
    <property type="evidence" value="ECO:0007669"/>
    <property type="project" value="UniProtKB-KW"/>
</dbReference>
<feature type="domain" description="ABM" evidence="1">
    <location>
        <begin position="4"/>
        <end position="95"/>
    </location>
</feature>
<proteinExistence type="predicted"/>
<dbReference type="EMBL" id="CP104215">
    <property type="protein sequence ID" value="UWX74835.1"/>
    <property type="molecule type" value="Genomic_DNA"/>
</dbReference>
<evidence type="ECO:0000313" key="5">
    <source>
        <dbReference type="Proteomes" id="UP000029590"/>
    </source>
</evidence>
<dbReference type="PANTHER" id="PTHR33336:SF3">
    <property type="entry name" value="ABM DOMAIN-CONTAINING PROTEIN"/>
    <property type="match status" value="1"/>
</dbReference>
<dbReference type="SUPFAM" id="SSF54909">
    <property type="entry name" value="Dimeric alpha+beta barrel"/>
    <property type="match status" value="1"/>
</dbReference>
<dbReference type="Proteomes" id="UP001059745">
    <property type="component" value="Chromosome 2"/>
</dbReference>
<evidence type="ECO:0000313" key="3">
    <source>
        <dbReference type="EMBL" id="PEH41225.1"/>
    </source>
</evidence>
<dbReference type="InterPro" id="IPR011008">
    <property type="entry name" value="Dimeric_a/b-barrel"/>
</dbReference>